<evidence type="ECO:0000256" key="7">
    <source>
        <dbReference type="ARBA" id="ARBA00023310"/>
    </source>
</evidence>
<evidence type="ECO:0000259" key="10">
    <source>
        <dbReference type="Pfam" id="PF02874"/>
    </source>
</evidence>
<dbReference type="CDD" id="cd01135">
    <property type="entry name" value="V_A-ATPase_B"/>
    <property type="match status" value="1"/>
</dbReference>
<sequence>MTKTTTREYTTVREVAGPLMVVEGVEGVAYGEIVDVVLPDGSTKRGQVLESRKGVAVVQVFEGTSGIDTLSTKVRFTGDIMRMPVSLDMMGRIFDGLGRPIDGGPDIIAEEYLDTAGASINPTARAFPNEFIQTGISTIDGNNTLVRGQKLPIMSGAGLPHNDLAAQIARQAKVRGTEEPFSVVFAAMGITHEEASFFMRDFERTGALERIVAFINLADDPAIERIITPRMALTAAEYLAYTCDMHILVVLTDMTNYCEALREISAAREEVPGRRGYPGYMYTDLATLYERAGRVRGAKGSITQVPILSMPDDDITHPIPDLTGYITEGQFVLSREMHRRGIYPPVDILPSLSRLMNEGIGPKRTREDHSGVSNQLYAGYAEGRDMRDLVAVVGEEALSTRDRLYLKFADRFEKEYVTQGRDEDRTIEQTLDLGWELLTDLPEGELKRIDEKYIKTYHPKYKTA</sequence>
<dbReference type="PROSITE" id="PS00152">
    <property type="entry name" value="ATPASE_ALPHA_BETA"/>
    <property type="match status" value="1"/>
</dbReference>
<evidence type="ECO:0000259" key="9">
    <source>
        <dbReference type="Pfam" id="PF00006"/>
    </source>
</evidence>
<dbReference type="NCBIfam" id="NF003235">
    <property type="entry name" value="PRK04196.1"/>
    <property type="match status" value="1"/>
</dbReference>
<feature type="domain" description="ATP synthase A/B type C-terminal" evidence="11">
    <location>
        <begin position="359"/>
        <end position="457"/>
    </location>
</feature>
<feature type="domain" description="ATPase F1/V1/A1 complex alpha/beta subunit N-terminal" evidence="10">
    <location>
        <begin position="13"/>
        <end position="78"/>
    </location>
</feature>
<proteinExistence type="inferred from homology"/>
<accession>A0ABT5XDN4</accession>
<evidence type="ECO:0000256" key="4">
    <source>
        <dbReference type="ARBA" id="ARBA00022781"/>
    </source>
</evidence>
<dbReference type="RefSeq" id="WP_316968526.1">
    <property type="nucleotide sequence ID" value="NZ_JARFPL010000010.1"/>
</dbReference>
<dbReference type="Pfam" id="PF00006">
    <property type="entry name" value="ATP-synt_ab"/>
    <property type="match status" value="1"/>
</dbReference>
<comment type="function">
    <text evidence="8">Component of the A-type ATP synthase that produces ATP from ADP in the presence of a proton gradient across the membrane. The B chain is a regulatory subunit.</text>
</comment>
<keyword evidence="4 8" id="KW-0375">Hydrogen ion transport</keyword>
<evidence type="ECO:0000256" key="2">
    <source>
        <dbReference type="ARBA" id="ARBA00022448"/>
    </source>
</evidence>
<dbReference type="InterPro" id="IPR027417">
    <property type="entry name" value="P-loop_NTPase"/>
</dbReference>
<dbReference type="SUPFAM" id="SSF52540">
    <property type="entry name" value="P-loop containing nucleoside triphosphate hydrolases"/>
    <property type="match status" value="1"/>
</dbReference>
<dbReference type="InterPro" id="IPR004100">
    <property type="entry name" value="ATPase_F1/V1/A1_a/bsu_N"/>
</dbReference>
<comment type="similarity">
    <text evidence="1 8">Belongs to the ATPase alpha/beta chains family.</text>
</comment>
<reference evidence="12 13" key="1">
    <citation type="submission" date="2023-03" db="EMBL/GenBank/DDBJ databases">
        <title>Whole genome sequencing of Methanotrichaceae archaeon M04Ac.</title>
        <authorList>
            <person name="Khomyakova M.A."/>
            <person name="Merkel A.Y."/>
            <person name="Slobodkin A.I."/>
        </authorList>
    </citation>
    <scope>NUCLEOTIDE SEQUENCE [LARGE SCALE GENOMIC DNA]</scope>
    <source>
        <strain evidence="12 13">M04Ac</strain>
    </source>
</reference>
<keyword evidence="5 8" id="KW-0406">Ion transport</keyword>
<gene>
    <name evidence="8" type="primary">atpB</name>
    <name evidence="12" type="ORF">P0O24_04400</name>
</gene>
<dbReference type="Pfam" id="PF02874">
    <property type="entry name" value="ATP-synt_ab_N"/>
    <property type="match status" value="1"/>
</dbReference>
<dbReference type="EMBL" id="JARFPL010000010">
    <property type="protein sequence ID" value="MDF0592819.1"/>
    <property type="molecule type" value="Genomic_DNA"/>
</dbReference>
<evidence type="ECO:0000256" key="3">
    <source>
        <dbReference type="ARBA" id="ARBA00022475"/>
    </source>
</evidence>
<dbReference type="HAMAP" id="MF_00310">
    <property type="entry name" value="ATP_synth_B_arch"/>
    <property type="match status" value="1"/>
</dbReference>
<keyword evidence="7 8" id="KW-0066">ATP synthesis</keyword>
<dbReference type="InterPro" id="IPR022879">
    <property type="entry name" value="V-ATPase_su_B/beta"/>
</dbReference>
<dbReference type="SUPFAM" id="SSF47917">
    <property type="entry name" value="C-terminal domain of alpha and beta subunits of F1 ATP synthase"/>
    <property type="match status" value="1"/>
</dbReference>
<dbReference type="CDD" id="cd18112">
    <property type="entry name" value="ATP-synt_V_A-type_beta_C"/>
    <property type="match status" value="1"/>
</dbReference>
<evidence type="ECO:0000256" key="1">
    <source>
        <dbReference type="ARBA" id="ARBA00008936"/>
    </source>
</evidence>
<dbReference type="InterPro" id="IPR020003">
    <property type="entry name" value="ATPase_a/bsu_AS"/>
</dbReference>
<comment type="caution">
    <text evidence="12">The sequence shown here is derived from an EMBL/GenBank/DDBJ whole genome shotgun (WGS) entry which is preliminary data.</text>
</comment>
<dbReference type="PANTHER" id="PTHR43389">
    <property type="entry name" value="V-TYPE PROTON ATPASE SUBUNIT B"/>
    <property type="match status" value="1"/>
</dbReference>
<evidence type="ECO:0000259" key="11">
    <source>
        <dbReference type="Pfam" id="PF22919"/>
    </source>
</evidence>
<protein>
    <recommendedName>
        <fullName evidence="8">A-type ATP synthase subunit B</fullName>
    </recommendedName>
</protein>
<dbReference type="InterPro" id="IPR000194">
    <property type="entry name" value="ATPase_F1/V1/A1_a/bsu_nucl-bd"/>
</dbReference>
<organism evidence="12 13">
    <name type="scientific">Candidatus Methanocrinis alkalitolerans</name>
    <dbReference type="NCBI Taxonomy" id="3033395"/>
    <lineage>
        <taxon>Archaea</taxon>
        <taxon>Methanobacteriati</taxon>
        <taxon>Methanobacteriota</taxon>
        <taxon>Stenosarchaea group</taxon>
        <taxon>Methanomicrobia</taxon>
        <taxon>Methanotrichales</taxon>
        <taxon>Methanotrichaceae</taxon>
        <taxon>Methanocrinis</taxon>
    </lineage>
</organism>
<comment type="subcellular location">
    <subcellularLocation>
        <location evidence="8">Cell membrane</location>
        <topology evidence="8">Peripheral membrane protein</topology>
    </subcellularLocation>
</comment>
<name>A0ABT5XDN4_9EURY</name>
<evidence type="ECO:0000256" key="6">
    <source>
        <dbReference type="ARBA" id="ARBA00023136"/>
    </source>
</evidence>
<dbReference type="Gene3D" id="3.40.50.12240">
    <property type="match status" value="1"/>
</dbReference>
<comment type="subunit">
    <text evidence="8">Has multiple subunits with at least A(3), B(3), C, D, E, F, H, I and proteolipid K(x).</text>
</comment>
<keyword evidence="6 8" id="KW-0472">Membrane</keyword>
<keyword evidence="3 8" id="KW-1003">Cell membrane</keyword>
<evidence type="ECO:0000256" key="5">
    <source>
        <dbReference type="ARBA" id="ARBA00023065"/>
    </source>
</evidence>
<keyword evidence="13" id="KW-1185">Reference proteome</keyword>
<dbReference type="PANTHER" id="PTHR43389:SF4">
    <property type="entry name" value="V-TYPE PROTON ATPASE SUBUNIT B"/>
    <property type="match status" value="1"/>
</dbReference>
<dbReference type="Proteomes" id="UP001215956">
    <property type="component" value="Unassembled WGS sequence"/>
</dbReference>
<evidence type="ECO:0000313" key="12">
    <source>
        <dbReference type="EMBL" id="MDF0592819.1"/>
    </source>
</evidence>
<dbReference type="InterPro" id="IPR055190">
    <property type="entry name" value="ATP-synt_VA_C"/>
</dbReference>
<evidence type="ECO:0000256" key="8">
    <source>
        <dbReference type="HAMAP-Rule" id="MF_00310"/>
    </source>
</evidence>
<keyword evidence="2 8" id="KW-0813">Transport</keyword>
<dbReference type="PIRSF" id="PIRSF039114">
    <property type="entry name" value="V-ATPsynth_beta/V-ATPase_B"/>
    <property type="match status" value="1"/>
</dbReference>
<evidence type="ECO:0000313" key="13">
    <source>
        <dbReference type="Proteomes" id="UP001215956"/>
    </source>
</evidence>
<feature type="domain" description="ATPase F1/V1/A1 complex alpha/beta subunit nucleotide-binding" evidence="9">
    <location>
        <begin position="135"/>
        <end position="353"/>
    </location>
</feature>
<dbReference type="CDD" id="cd18118">
    <property type="entry name" value="ATP-synt_V_A-type_beta_N"/>
    <property type="match status" value="1"/>
</dbReference>
<dbReference type="Pfam" id="PF22919">
    <property type="entry name" value="ATP-synt_VA_C"/>
    <property type="match status" value="1"/>
</dbReference>